<dbReference type="RefSeq" id="WP_345676608.1">
    <property type="nucleotide sequence ID" value="NZ_BAABHS010000012.1"/>
</dbReference>
<proteinExistence type="predicted"/>
<comment type="caution">
    <text evidence="1">The sequence shown here is derived from an EMBL/GenBank/DDBJ whole genome shotgun (WGS) entry which is preliminary data.</text>
</comment>
<name>A0ABP9HD84_9ACTN</name>
<sequence>MPVVVMEAPAETIETFLDTLPVGGARELLAPHGIDAVTVEALRGRLLH</sequence>
<dbReference type="Proteomes" id="UP001500466">
    <property type="component" value="Unassembled WGS sequence"/>
</dbReference>
<reference evidence="2" key="1">
    <citation type="journal article" date="2019" name="Int. J. Syst. Evol. Microbiol.">
        <title>The Global Catalogue of Microorganisms (GCM) 10K type strain sequencing project: providing services to taxonomists for standard genome sequencing and annotation.</title>
        <authorList>
            <consortium name="The Broad Institute Genomics Platform"/>
            <consortium name="The Broad Institute Genome Sequencing Center for Infectious Disease"/>
            <person name="Wu L."/>
            <person name="Ma J."/>
        </authorList>
    </citation>
    <scope>NUCLEOTIDE SEQUENCE [LARGE SCALE GENOMIC DNA]</scope>
    <source>
        <strain evidence="2">JCM 17986</strain>
    </source>
</reference>
<keyword evidence="2" id="KW-1185">Reference proteome</keyword>
<dbReference type="EMBL" id="BAABHS010000012">
    <property type="protein sequence ID" value="GAA4968304.1"/>
    <property type="molecule type" value="Genomic_DNA"/>
</dbReference>
<gene>
    <name evidence="1" type="ORF">GCM10023205_36770</name>
</gene>
<evidence type="ECO:0000313" key="1">
    <source>
        <dbReference type="EMBL" id="GAA4968304.1"/>
    </source>
</evidence>
<organism evidence="1 2">
    <name type="scientific">Yinghuangia aomiensis</name>
    <dbReference type="NCBI Taxonomy" id="676205"/>
    <lineage>
        <taxon>Bacteria</taxon>
        <taxon>Bacillati</taxon>
        <taxon>Actinomycetota</taxon>
        <taxon>Actinomycetes</taxon>
        <taxon>Kitasatosporales</taxon>
        <taxon>Streptomycetaceae</taxon>
        <taxon>Yinghuangia</taxon>
    </lineage>
</organism>
<protein>
    <submittedName>
        <fullName evidence="1">Uncharacterized protein</fullName>
    </submittedName>
</protein>
<evidence type="ECO:0000313" key="2">
    <source>
        <dbReference type="Proteomes" id="UP001500466"/>
    </source>
</evidence>
<accession>A0ABP9HD84</accession>